<keyword evidence="2" id="KW-1185">Reference proteome</keyword>
<protein>
    <recommendedName>
        <fullName evidence="3">Chorismate mutase</fullName>
    </recommendedName>
</protein>
<dbReference type="EMBL" id="VCPD01000001">
    <property type="protein sequence ID" value="TMV09845.1"/>
    <property type="molecule type" value="Genomic_DNA"/>
</dbReference>
<reference evidence="1 2" key="1">
    <citation type="submission" date="2019-05" db="EMBL/GenBank/DDBJ databases">
        <title>Ruegeria sp. nov., isolated from tidal flat.</title>
        <authorList>
            <person name="Kim W."/>
        </authorList>
    </citation>
    <scope>NUCLEOTIDE SEQUENCE [LARGE SCALE GENOMIC DNA]</scope>
    <source>
        <strain evidence="1 2">CAU 1488</strain>
    </source>
</reference>
<organism evidence="1 2">
    <name type="scientific">Ruegeria sediminis</name>
    <dbReference type="NCBI Taxonomy" id="2583820"/>
    <lineage>
        <taxon>Bacteria</taxon>
        <taxon>Pseudomonadati</taxon>
        <taxon>Pseudomonadota</taxon>
        <taxon>Alphaproteobacteria</taxon>
        <taxon>Rhodobacterales</taxon>
        <taxon>Roseobacteraceae</taxon>
        <taxon>Ruegeria</taxon>
    </lineage>
</organism>
<dbReference type="RefSeq" id="WP_138839904.1">
    <property type="nucleotide sequence ID" value="NZ_VCPD01000001.1"/>
</dbReference>
<proteinExistence type="predicted"/>
<accession>A0ABY2X393</accession>
<name>A0ABY2X393_9RHOB</name>
<gene>
    <name evidence="1" type="ORF">FGK63_01885</name>
</gene>
<evidence type="ECO:0000313" key="1">
    <source>
        <dbReference type="EMBL" id="TMV09845.1"/>
    </source>
</evidence>
<dbReference type="Proteomes" id="UP001193035">
    <property type="component" value="Unassembled WGS sequence"/>
</dbReference>
<evidence type="ECO:0000313" key="2">
    <source>
        <dbReference type="Proteomes" id="UP001193035"/>
    </source>
</evidence>
<evidence type="ECO:0008006" key="3">
    <source>
        <dbReference type="Google" id="ProtNLM"/>
    </source>
</evidence>
<comment type="caution">
    <text evidence="1">The sequence shown here is derived from an EMBL/GenBank/DDBJ whole genome shotgun (WGS) entry which is preliminary data.</text>
</comment>
<sequence>MRKQTVDTSQALDELRKAMREISEGHVRAECAVQIALAQRADAACEQARASGIGNAAIREVLDGEVTYINAAIGAVLCQWQRKRKLH</sequence>